<evidence type="ECO:0000313" key="3">
    <source>
        <dbReference type="Proteomes" id="UP000006727"/>
    </source>
</evidence>
<dbReference type="EMBL" id="ABEU02000010">
    <property type="protein sequence ID" value="PNR47142.1"/>
    <property type="molecule type" value="Genomic_DNA"/>
</dbReference>
<keyword evidence="3" id="KW-1185">Reference proteome</keyword>
<evidence type="ECO:0000313" key="2">
    <source>
        <dbReference type="EnsemblPlants" id="PAC:32901203.CDS.1"/>
    </source>
</evidence>
<dbReference type="Proteomes" id="UP000006727">
    <property type="component" value="Chromosome 10"/>
</dbReference>
<gene>
    <name evidence="1" type="ORF">PHYPA_014262</name>
</gene>
<dbReference type="Gramene" id="Pp3c10_22719V3.1">
    <property type="protein sequence ID" value="PAC:32901203.CDS.1"/>
    <property type="gene ID" value="Pp3c10_22719"/>
</dbReference>
<reference evidence="1 3" key="2">
    <citation type="journal article" date="2018" name="Plant J.">
        <title>The Physcomitrella patens chromosome-scale assembly reveals moss genome structure and evolution.</title>
        <authorList>
            <person name="Lang D."/>
            <person name="Ullrich K.K."/>
            <person name="Murat F."/>
            <person name="Fuchs J."/>
            <person name="Jenkins J."/>
            <person name="Haas F.B."/>
            <person name="Piednoel M."/>
            <person name="Gundlach H."/>
            <person name="Van Bel M."/>
            <person name="Meyberg R."/>
            <person name="Vives C."/>
            <person name="Morata J."/>
            <person name="Symeonidi A."/>
            <person name="Hiss M."/>
            <person name="Muchero W."/>
            <person name="Kamisugi Y."/>
            <person name="Saleh O."/>
            <person name="Blanc G."/>
            <person name="Decker E.L."/>
            <person name="van Gessel N."/>
            <person name="Grimwood J."/>
            <person name="Hayes R.D."/>
            <person name="Graham S.W."/>
            <person name="Gunter L.E."/>
            <person name="McDaniel S.F."/>
            <person name="Hoernstein S.N.W."/>
            <person name="Larsson A."/>
            <person name="Li F.W."/>
            <person name="Perroud P.F."/>
            <person name="Phillips J."/>
            <person name="Ranjan P."/>
            <person name="Rokshar D.S."/>
            <person name="Rothfels C.J."/>
            <person name="Schneider L."/>
            <person name="Shu S."/>
            <person name="Stevenson D.W."/>
            <person name="Thummler F."/>
            <person name="Tillich M."/>
            <person name="Villarreal Aguilar J.C."/>
            <person name="Widiez T."/>
            <person name="Wong G.K."/>
            <person name="Wymore A."/>
            <person name="Zhang Y."/>
            <person name="Zimmer A.D."/>
            <person name="Quatrano R.S."/>
            <person name="Mayer K.F.X."/>
            <person name="Goodstein D."/>
            <person name="Casacuberta J.M."/>
            <person name="Vandepoele K."/>
            <person name="Reski R."/>
            <person name="Cuming A.C."/>
            <person name="Tuskan G.A."/>
            <person name="Maumus F."/>
            <person name="Salse J."/>
            <person name="Schmutz J."/>
            <person name="Rensing S.A."/>
        </authorList>
    </citation>
    <scope>NUCLEOTIDE SEQUENCE [LARGE SCALE GENOMIC DNA]</scope>
    <source>
        <strain evidence="2 3">cv. Gransden 2004</strain>
    </source>
</reference>
<accession>A0A2K1K040</accession>
<reference evidence="2" key="3">
    <citation type="submission" date="2020-12" db="UniProtKB">
        <authorList>
            <consortium name="EnsemblPlants"/>
        </authorList>
    </citation>
    <scope>IDENTIFICATION</scope>
</reference>
<sequence length="95" mass="10911">MASWVAPKAPLEPHNEDTQRFFSIPLRAVSRFHLMEAFATLGPIPRRMFSHALCTRVALYSSQPKSEWTCLQKAAFVKEMDIKPRIDQVLLRKGL</sequence>
<reference evidence="1 3" key="1">
    <citation type="journal article" date="2008" name="Science">
        <title>The Physcomitrella genome reveals evolutionary insights into the conquest of land by plants.</title>
        <authorList>
            <person name="Rensing S."/>
            <person name="Lang D."/>
            <person name="Zimmer A."/>
            <person name="Terry A."/>
            <person name="Salamov A."/>
            <person name="Shapiro H."/>
            <person name="Nishiyama T."/>
            <person name="Perroud P.-F."/>
            <person name="Lindquist E."/>
            <person name="Kamisugi Y."/>
            <person name="Tanahashi T."/>
            <person name="Sakakibara K."/>
            <person name="Fujita T."/>
            <person name="Oishi K."/>
            <person name="Shin-I T."/>
            <person name="Kuroki Y."/>
            <person name="Toyoda A."/>
            <person name="Suzuki Y."/>
            <person name="Hashimoto A."/>
            <person name="Yamaguchi K."/>
            <person name="Sugano A."/>
            <person name="Kohara Y."/>
            <person name="Fujiyama A."/>
            <person name="Anterola A."/>
            <person name="Aoki S."/>
            <person name="Ashton N."/>
            <person name="Barbazuk W.B."/>
            <person name="Barker E."/>
            <person name="Bennetzen J."/>
            <person name="Bezanilla M."/>
            <person name="Blankenship R."/>
            <person name="Cho S.H."/>
            <person name="Dutcher S."/>
            <person name="Estelle M."/>
            <person name="Fawcett J.A."/>
            <person name="Gundlach H."/>
            <person name="Hanada K."/>
            <person name="Heyl A."/>
            <person name="Hicks K.A."/>
            <person name="Hugh J."/>
            <person name="Lohr M."/>
            <person name="Mayer K."/>
            <person name="Melkozernov A."/>
            <person name="Murata T."/>
            <person name="Nelson D."/>
            <person name="Pils B."/>
            <person name="Prigge M."/>
            <person name="Reiss B."/>
            <person name="Renner T."/>
            <person name="Rombauts S."/>
            <person name="Rushton P."/>
            <person name="Sanderfoot A."/>
            <person name="Schween G."/>
            <person name="Shiu S.-H."/>
            <person name="Stueber K."/>
            <person name="Theodoulou F.L."/>
            <person name="Tu H."/>
            <person name="Van de Peer Y."/>
            <person name="Verrier P.J."/>
            <person name="Waters E."/>
            <person name="Wood A."/>
            <person name="Yang L."/>
            <person name="Cove D."/>
            <person name="Cuming A."/>
            <person name="Hasebe M."/>
            <person name="Lucas S."/>
            <person name="Mishler D.B."/>
            <person name="Reski R."/>
            <person name="Grigoriev I."/>
            <person name="Quatrano R.S."/>
            <person name="Boore J.L."/>
        </authorList>
    </citation>
    <scope>NUCLEOTIDE SEQUENCE [LARGE SCALE GENOMIC DNA]</scope>
    <source>
        <strain evidence="2 3">cv. Gransden 2004</strain>
    </source>
</reference>
<name>A0A2K1K040_PHYPA</name>
<dbReference type="InParanoid" id="A0A2K1K040"/>
<evidence type="ECO:0000313" key="1">
    <source>
        <dbReference type="EMBL" id="PNR47142.1"/>
    </source>
</evidence>
<protein>
    <submittedName>
        <fullName evidence="1 2">Uncharacterized protein</fullName>
    </submittedName>
</protein>
<dbReference type="EnsemblPlants" id="Pp3c10_22719V3.1">
    <property type="protein sequence ID" value="PAC:32901203.CDS.1"/>
    <property type="gene ID" value="Pp3c10_22719"/>
</dbReference>
<organism evidence="1">
    <name type="scientific">Physcomitrium patens</name>
    <name type="common">Spreading-leaved earth moss</name>
    <name type="synonym">Physcomitrella patens</name>
    <dbReference type="NCBI Taxonomy" id="3218"/>
    <lineage>
        <taxon>Eukaryota</taxon>
        <taxon>Viridiplantae</taxon>
        <taxon>Streptophyta</taxon>
        <taxon>Embryophyta</taxon>
        <taxon>Bryophyta</taxon>
        <taxon>Bryophytina</taxon>
        <taxon>Bryopsida</taxon>
        <taxon>Funariidae</taxon>
        <taxon>Funariales</taxon>
        <taxon>Funariaceae</taxon>
        <taxon>Physcomitrium</taxon>
    </lineage>
</organism>
<dbReference type="PaxDb" id="3218-PP1S32_222V6.1"/>
<proteinExistence type="predicted"/>
<dbReference type="AlphaFoldDB" id="A0A2K1K040"/>